<organism evidence="2">
    <name type="scientific">Amblyomma aureolatum</name>
    <dbReference type="NCBI Taxonomy" id="187763"/>
    <lineage>
        <taxon>Eukaryota</taxon>
        <taxon>Metazoa</taxon>
        <taxon>Ecdysozoa</taxon>
        <taxon>Arthropoda</taxon>
        <taxon>Chelicerata</taxon>
        <taxon>Arachnida</taxon>
        <taxon>Acari</taxon>
        <taxon>Parasitiformes</taxon>
        <taxon>Ixodida</taxon>
        <taxon>Ixodoidea</taxon>
        <taxon>Ixodidae</taxon>
        <taxon>Amblyomminae</taxon>
        <taxon>Amblyomma</taxon>
    </lineage>
</organism>
<dbReference type="EMBL" id="GFAC01007128">
    <property type="protein sequence ID" value="JAT92060.1"/>
    <property type="molecule type" value="mRNA"/>
</dbReference>
<evidence type="ECO:0000256" key="1">
    <source>
        <dbReference type="SAM" id="Phobius"/>
    </source>
</evidence>
<protein>
    <submittedName>
        <fullName evidence="2">Putative conserved protein with signal anchor</fullName>
    </submittedName>
</protein>
<proteinExistence type="evidence at transcript level"/>
<evidence type="ECO:0000313" key="2">
    <source>
        <dbReference type="EMBL" id="JAT92060.1"/>
    </source>
</evidence>
<accession>A0A1E1WYF2</accession>
<keyword evidence="1" id="KW-1133">Transmembrane helix</keyword>
<name>A0A1E1WYF2_9ACAR</name>
<keyword evidence="1" id="KW-0812">Transmembrane</keyword>
<dbReference type="AlphaFoldDB" id="A0A1E1WYF2"/>
<reference evidence="2" key="1">
    <citation type="journal article" date="2017" name="Front. Cell. Infect. Microbiol.">
        <title>The Distinct Transcriptional Response of the Midgut of Amblyomma sculptum and Amblyomma aureolatum Ticks to Rickettsia rickettsii Correlates to Their Differences in Susceptibility to Infection.</title>
        <authorList>
            <person name="Martins L.A."/>
            <person name="Galletti M.F.B.M."/>
            <person name="Ribeiro J.M."/>
            <person name="Fujita A."/>
            <person name="Costa F.B."/>
            <person name="Labruna M.B."/>
            <person name="Daffre S."/>
            <person name="Fogaca A.C."/>
        </authorList>
    </citation>
    <scope>NUCLEOTIDE SEQUENCE</scope>
</reference>
<keyword evidence="1" id="KW-0472">Membrane</keyword>
<feature type="transmembrane region" description="Helical" evidence="1">
    <location>
        <begin position="33"/>
        <end position="51"/>
    </location>
</feature>
<sequence length="118" mass="13672">MWILRKRLYRFVRRIFPSLEYADHETIRRRLSYVYAFAAWQGFVALLVVIYKRRVPSNDSGVDYASFLAGAHKNAKSATIISVKGGAVSRRELSEEDLISLRQYRKEVLEKKSDAETA</sequence>